<dbReference type="Proteomes" id="UP000044806">
    <property type="component" value="Unassembled WGS sequence"/>
</dbReference>
<evidence type="ECO:0000313" key="2">
    <source>
        <dbReference type="Proteomes" id="UP000044806"/>
    </source>
</evidence>
<protein>
    <submittedName>
        <fullName evidence="1">Uncharacterized protein</fullName>
    </submittedName>
</protein>
<accession>A0A655R5F1</accession>
<name>A0A655R5F1_VIBCL</name>
<reference evidence="1 2" key="1">
    <citation type="submission" date="2015-07" db="EMBL/GenBank/DDBJ databases">
        <authorList>
            <consortium name="Pathogen Informatics"/>
        </authorList>
    </citation>
    <scope>NUCLEOTIDE SEQUENCE [LARGE SCALE GENOMIC DNA]</scope>
    <source>
        <strain evidence="1 2">A51</strain>
    </source>
</reference>
<evidence type="ECO:0000313" key="1">
    <source>
        <dbReference type="EMBL" id="CSA85409.1"/>
    </source>
</evidence>
<sequence length="57" mass="6629">MGIFQFNQEFLIHIWQDEINGVINTSGFVAIEANAQIVEEQLSIHRHNRISTRRFGC</sequence>
<proteinExistence type="predicted"/>
<dbReference type="AlphaFoldDB" id="A0A655R5F1"/>
<organism evidence="1 2">
    <name type="scientific">Vibrio cholerae</name>
    <dbReference type="NCBI Taxonomy" id="666"/>
    <lineage>
        <taxon>Bacteria</taxon>
        <taxon>Pseudomonadati</taxon>
        <taxon>Pseudomonadota</taxon>
        <taxon>Gammaproteobacteria</taxon>
        <taxon>Vibrionales</taxon>
        <taxon>Vibrionaceae</taxon>
        <taxon>Vibrio</taxon>
    </lineage>
</organism>
<gene>
    <name evidence="1" type="ORF">ERS013165_02601</name>
</gene>
<dbReference type="EMBL" id="CWOW01000013">
    <property type="protein sequence ID" value="CSA85409.1"/>
    <property type="molecule type" value="Genomic_DNA"/>
</dbReference>